<feature type="compositionally biased region" description="Polar residues" evidence="5">
    <location>
        <begin position="305"/>
        <end position="315"/>
    </location>
</feature>
<evidence type="ECO:0000313" key="7">
    <source>
        <dbReference type="EMBL" id="CDS07421.1"/>
    </source>
</evidence>
<evidence type="ECO:0000256" key="2">
    <source>
        <dbReference type="ARBA" id="ARBA00023155"/>
    </source>
</evidence>
<dbReference type="GO" id="GO:1990837">
    <property type="term" value="F:sequence-specific double-stranded DNA binding"/>
    <property type="evidence" value="ECO:0007669"/>
    <property type="project" value="TreeGrafter"/>
</dbReference>
<dbReference type="EMBL" id="LK023324">
    <property type="protein sequence ID" value="CDS07421.1"/>
    <property type="molecule type" value="Genomic_DNA"/>
</dbReference>
<dbReference type="PROSITE" id="PS50071">
    <property type="entry name" value="HOMEOBOX_2"/>
    <property type="match status" value="1"/>
</dbReference>
<dbReference type="GO" id="GO:0005634">
    <property type="term" value="C:nucleus"/>
    <property type="evidence" value="ECO:0007669"/>
    <property type="project" value="UniProtKB-SubCell"/>
</dbReference>
<evidence type="ECO:0000256" key="1">
    <source>
        <dbReference type="ARBA" id="ARBA00023125"/>
    </source>
</evidence>
<gene>
    <name evidence="7" type="ORF">LRAMOSA01370</name>
</gene>
<feature type="region of interest" description="Disordered" evidence="5">
    <location>
        <begin position="171"/>
        <end position="258"/>
    </location>
</feature>
<keyword evidence="2 3" id="KW-0371">Homeobox</keyword>
<feature type="compositionally biased region" description="Low complexity" evidence="5">
    <location>
        <begin position="226"/>
        <end position="237"/>
    </location>
</feature>
<evidence type="ECO:0000256" key="5">
    <source>
        <dbReference type="SAM" id="MobiDB-lite"/>
    </source>
</evidence>
<dbReference type="OrthoDB" id="6159439at2759"/>
<keyword evidence="1 3" id="KW-0238">DNA-binding</keyword>
<comment type="subcellular location">
    <subcellularLocation>
        <location evidence="3 4">Nucleus</location>
    </subcellularLocation>
</comment>
<evidence type="ECO:0000256" key="4">
    <source>
        <dbReference type="RuleBase" id="RU000682"/>
    </source>
</evidence>
<dbReference type="InterPro" id="IPR001356">
    <property type="entry name" value="HD"/>
</dbReference>
<dbReference type="SMART" id="SM00389">
    <property type="entry name" value="HOX"/>
    <property type="match status" value="1"/>
</dbReference>
<proteinExistence type="predicted"/>
<feature type="compositionally biased region" description="Polar residues" evidence="5">
    <location>
        <begin position="90"/>
        <end position="101"/>
    </location>
</feature>
<dbReference type="Gene3D" id="1.10.10.60">
    <property type="entry name" value="Homeodomain-like"/>
    <property type="match status" value="1"/>
</dbReference>
<accession>A0A077WI25</accession>
<dbReference type="SUPFAM" id="SSF46689">
    <property type="entry name" value="Homeodomain-like"/>
    <property type="match status" value="1"/>
</dbReference>
<feature type="DNA-binding region" description="Homeobox" evidence="3">
    <location>
        <begin position="121"/>
        <end position="180"/>
    </location>
</feature>
<protein>
    <recommendedName>
        <fullName evidence="6">Homeobox domain-containing protein</fullName>
    </recommendedName>
</protein>
<sequence>MEDPSSKQGAMSRRDSLAISALLNDVAVDPYRSPDWEQTRHHHRGGSHDYFSSRPNSGLMSSSVPSSPGGPRREQDSLYVPEPSKEHQRPTTSWDPSTSVTPEGYHRRKTSKGNIIVSSIAKAKRKRISQEQFQRLMEVFEQTDTPSSEVRENLAQELGMTKREVQVWFQNRRAKMSRQRASSTNGTATKSRSSSVRPLSSQTSHQPLGNVPNIALYPAAAPPPQQQHGHPPTSQHHQNPHLMHPIAPMPSYPPHVVARDLSPTKRSYAHPRSSFGPNQRGYLQQPEFDYFNYVGVTRRPSSIHQSMANLSLQGDQNEEAPPARKRAKSAIDVLASAAEYVGNDDPKSERTPVR</sequence>
<dbReference type="PANTHER" id="PTHR46255:SF3">
    <property type="entry name" value="HOMEOBOX DOMAIN-CONTAINING PROTEIN"/>
    <property type="match status" value="1"/>
</dbReference>
<evidence type="ECO:0000256" key="3">
    <source>
        <dbReference type="PROSITE-ProRule" id="PRU00108"/>
    </source>
</evidence>
<feature type="compositionally biased region" description="Low complexity" evidence="5">
    <location>
        <begin position="191"/>
        <end position="204"/>
    </location>
</feature>
<dbReference type="InterPro" id="IPR000047">
    <property type="entry name" value="HTH_motif"/>
</dbReference>
<dbReference type="AlphaFoldDB" id="A0A077WI25"/>
<dbReference type="Pfam" id="PF00046">
    <property type="entry name" value="Homeodomain"/>
    <property type="match status" value="1"/>
</dbReference>
<dbReference type="PRINTS" id="PR00031">
    <property type="entry name" value="HTHREPRESSR"/>
</dbReference>
<dbReference type="CDD" id="cd00086">
    <property type="entry name" value="homeodomain"/>
    <property type="match status" value="1"/>
</dbReference>
<keyword evidence="3 4" id="KW-0539">Nucleus</keyword>
<organism evidence="7">
    <name type="scientific">Lichtheimia ramosa</name>
    <dbReference type="NCBI Taxonomy" id="688394"/>
    <lineage>
        <taxon>Eukaryota</taxon>
        <taxon>Fungi</taxon>
        <taxon>Fungi incertae sedis</taxon>
        <taxon>Mucoromycota</taxon>
        <taxon>Mucoromycotina</taxon>
        <taxon>Mucoromycetes</taxon>
        <taxon>Mucorales</taxon>
        <taxon>Lichtheimiaceae</taxon>
        <taxon>Lichtheimia</taxon>
    </lineage>
</organism>
<dbReference type="GO" id="GO:0000981">
    <property type="term" value="F:DNA-binding transcription factor activity, RNA polymerase II-specific"/>
    <property type="evidence" value="ECO:0007669"/>
    <property type="project" value="TreeGrafter"/>
</dbReference>
<feature type="domain" description="Homeobox" evidence="6">
    <location>
        <begin position="119"/>
        <end position="179"/>
    </location>
</feature>
<evidence type="ECO:0000259" key="6">
    <source>
        <dbReference type="PROSITE" id="PS50071"/>
    </source>
</evidence>
<feature type="region of interest" description="Disordered" evidence="5">
    <location>
        <begin position="305"/>
        <end position="329"/>
    </location>
</feature>
<feature type="compositionally biased region" description="Low complexity" evidence="5">
    <location>
        <begin position="57"/>
        <end position="70"/>
    </location>
</feature>
<reference evidence="7" key="1">
    <citation type="journal article" date="2014" name="Genome Announc.">
        <title>De novo whole-genome sequence and genome annotation of Lichtheimia ramosa.</title>
        <authorList>
            <person name="Linde J."/>
            <person name="Schwartze V."/>
            <person name="Binder U."/>
            <person name="Lass-Florl C."/>
            <person name="Voigt K."/>
            <person name="Horn F."/>
        </authorList>
    </citation>
    <scope>NUCLEOTIDE SEQUENCE</scope>
    <source>
        <strain evidence="7">JMRC FSU:6197</strain>
    </source>
</reference>
<feature type="compositionally biased region" description="Polar residues" evidence="5">
    <location>
        <begin position="179"/>
        <end position="190"/>
    </location>
</feature>
<dbReference type="PANTHER" id="PTHR46255">
    <property type="entry name" value="SHORT STATURE HOMEOBOX"/>
    <property type="match status" value="1"/>
</dbReference>
<dbReference type="InterPro" id="IPR009057">
    <property type="entry name" value="Homeodomain-like_sf"/>
</dbReference>
<feature type="region of interest" description="Disordered" evidence="5">
    <location>
        <begin position="32"/>
        <end position="113"/>
    </location>
</feature>
<dbReference type="InterPro" id="IPR052631">
    <property type="entry name" value="Paired_homeobox_Bicoid"/>
</dbReference>
<name>A0A077WI25_9FUNG</name>